<organism evidence="2 3">
    <name type="scientific">Desulfuromonas soudanensis</name>
    <dbReference type="NCBI Taxonomy" id="1603606"/>
    <lineage>
        <taxon>Bacteria</taxon>
        <taxon>Pseudomonadati</taxon>
        <taxon>Thermodesulfobacteriota</taxon>
        <taxon>Desulfuromonadia</taxon>
        <taxon>Desulfuromonadales</taxon>
        <taxon>Desulfuromonadaceae</taxon>
        <taxon>Desulfuromonas</taxon>
    </lineage>
</organism>
<dbReference type="EMBL" id="CP010802">
    <property type="protein sequence ID" value="ALC17332.1"/>
    <property type="molecule type" value="Genomic_DNA"/>
</dbReference>
<feature type="transmembrane region" description="Helical" evidence="1">
    <location>
        <begin position="253"/>
        <end position="274"/>
    </location>
</feature>
<feature type="transmembrane region" description="Helical" evidence="1">
    <location>
        <begin position="50"/>
        <end position="69"/>
    </location>
</feature>
<dbReference type="STRING" id="1603606.DSOUD_2579"/>
<protein>
    <recommendedName>
        <fullName evidence="4">Nucleoside transporter/FeoB GTPase Gate domain-containing protein</fullName>
    </recommendedName>
</protein>
<keyword evidence="1" id="KW-1133">Transmembrane helix</keyword>
<evidence type="ECO:0000313" key="3">
    <source>
        <dbReference type="Proteomes" id="UP000057158"/>
    </source>
</evidence>
<accession>A0A0M4DJM5</accession>
<sequence>MQPAPFLRFAAPFPCGNLAACLHPLQHLEEGLLEEVVRIILVSGKSAVELGLYVLLPVMVVMMALMKVVEAKGGLALVARLLTPILRVFGIPGAGAFAILQLLLVSFAAPLATLSIMERDGTARRSIAATLAMIFTMSQANVVFPMVAVGLDLSIIVLTSLAGGLCAAALTYYLFARSARDHDPSVVGILPPEKPKWASSPLTLMIQGGQEGVQIVLGAIPILVLAICLVNGLKGIGALALLEEFLSPALGAIGLPAVAVLPIATKFLAGGTAMMGVTLDLLKEGAMTVTEFNRLAGFIINPFDIVGVAVLISAGSRCASVVRPAVAGATVGVLIRGILHLLIF</sequence>
<gene>
    <name evidence="2" type="ORF">DSOUD_2579</name>
</gene>
<dbReference type="KEGG" id="des:DSOUD_2579"/>
<keyword evidence="3" id="KW-1185">Reference proteome</keyword>
<dbReference type="Proteomes" id="UP000057158">
    <property type="component" value="Chromosome"/>
</dbReference>
<feature type="transmembrane region" description="Helical" evidence="1">
    <location>
        <begin position="89"/>
        <end position="114"/>
    </location>
</feature>
<keyword evidence="1" id="KW-0472">Membrane</keyword>
<evidence type="ECO:0000313" key="2">
    <source>
        <dbReference type="EMBL" id="ALC17332.1"/>
    </source>
</evidence>
<evidence type="ECO:0000256" key="1">
    <source>
        <dbReference type="SAM" id="Phobius"/>
    </source>
</evidence>
<dbReference type="AlphaFoldDB" id="A0A0M4DJM5"/>
<evidence type="ECO:0008006" key="4">
    <source>
        <dbReference type="Google" id="ProtNLM"/>
    </source>
</evidence>
<feature type="transmembrane region" description="Helical" evidence="1">
    <location>
        <begin position="295"/>
        <end position="315"/>
    </location>
</feature>
<dbReference type="PATRIC" id="fig|1603606.3.peg.2795"/>
<proteinExistence type="predicted"/>
<feature type="transmembrane region" description="Helical" evidence="1">
    <location>
        <begin position="153"/>
        <end position="175"/>
    </location>
</feature>
<feature type="transmembrane region" description="Helical" evidence="1">
    <location>
        <begin position="321"/>
        <end position="343"/>
    </location>
</feature>
<name>A0A0M4DJM5_9BACT</name>
<reference evidence="2 3" key="1">
    <citation type="submission" date="2015-07" db="EMBL/GenBank/DDBJ databases">
        <title>Isolation and Genomic Characterization of a Novel Halophilic Metal-Reducing Deltaproteobacterium from the Deep Subsurface.</title>
        <authorList>
            <person name="Badalamenti J.P."/>
            <person name="Summers Z.M."/>
            <person name="Gralnick J.A."/>
            <person name="Bond D.R."/>
        </authorList>
    </citation>
    <scope>NUCLEOTIDE SEQUENCE [LARGE SCALE GENOMIC DNA]</scope>
    <source>
        <strain evidence="2 3">WTL</strain>
    </source>
</reference>
<feature type="transmembrane region" description="Helical" evidence="1">
    <location>
        <begin position="215"/>
        <end position="233"/>
    </location>
</feature>
<feature type="transmembrane region" description="Helical" evidence="1">
    <location>
        <begin position="126"/>
        <end position="147"/>
    </location>
</feature>
<keyword evidence="1" id="KW-0812">Transmembrane</keyword>